<dbReference type="InterPro" id="IPR013216">
    <property type="entry name" value="Methyltransf_11"/>
</dbReference>
<dbReference type="PIRSF" id="PIRSF031679">
    <property type="entry name" value="Mtase_Alr7345_prd"/>
    <property type="match status" value="1"/>
</dbReference>
<keyword evidence="4" id="KW-1185">Reference proteome</keyword>
<dbReference type="GO" id="GO:0008757">
    <property type="term" value="F:S-adenosylmethionine-dependent methyltransferase activity"/>
    <property type="evidence" value="ECO:0007669"/>
    <property type="project" value="InterPro"/>
</dbReference>
<dbReference type="InterPro" id="IPR016980">
    <property type="entry name" value="S-AdoMet-dep_MeTrfase_Alr7345"/>
</dbReference>
<evidence type="ECO:0000259" key="2">
    <source>
        <dbReference type="Pfam" id="PF08241"/>
    </source>
</evidence>
<proteinExistence type="predicted"/>
<dbReference type="GO" id="GO:0032259">
    <property type="term" value="P:methylation"/>
    <property type="evidence" value="ECO:0007669"/>
    <property type="project" value="UniProtKB-KW"/>
</dbReference>
<accession>A0A2U2J014</accession>
<dbReference type="SUPFAM" id="SSF53335">
    <property type="entry name" value="S-adenosyl-L-methionine-dependent methyltransferases"/>
    <property type="match status" value="1"/>
</dbReference>
<dbReference type="Proteomes" id="UP000245916">
    <property type="component" value="Unassembled WGS sequence"/>
</dbReference>
<feature type="chain" id="PRO_5015582065" evidence="1">
    <location>
        <begin position="31"/>
        <end position="284"/>
    </location>
</feature>
<dbReference type="Gene3D" id="3.40.50.150">
    <property type="entry name" value="Vaccinia Virus protein VP39"/>
    <property type="match status" value="1"/>
</dbReference>
<gene>
    <name evidence="3" type="ORF">DF286_01405</name>
</gene>
<comment type="caution">
    <text evidence="3">The sequence shown here is derived from an EMBL/GenBank/DDBJ whole genome shotgun (WGS) entry which is preliminary data.</text>
</comment>
<keyword evidence="1" id="KW-0732">Signal</keyword>
<keyword evidence="3" id="KW-0489">Methyltransferase</keyword>
<dbReference type="Pfam" id="PF08241">
    <property type="entry name" value="Methyltransf_11"/>
    <property type="match status" value="1"/>
</dbReference>
<evidence type="ECO:0000313" key="4">
    <source>
        <dbReference type="Proteomes" id="UP000245916"/>
    </source>
</evidence>
<evidence type="ECO:0000313" key="3">
    <source>
        <dbReference type="EMBL" id="PWG01675.1"/>
    </source>
</evidence>
<reference evidence="3 4" key="1">
    <citation type="submission" date="2018-05" db="EMBL/GenBank/DDBJ databases">
        <title>Genome of Sphingosinicella humi QZX222.</title>
        <authorList>
            <person name="Qiao Z."/>
            <person name="Wang G."/>
        </authorList>
    </citation>
    <scope>NUCLEOTIDE SEQUENCE [LARGE SCALE GENOMIC DNA]</scope>
    <source>
        <strain evidence="3 4">QZX222</strain>
    </source>
</reference>
<dbReference type="RefSeq" id="WP_109269814.1">
    <property type="nucleotide sequence ID" value="NZ_QFFF01000001.1"/>
</dbReference>
<protein>
    <submittedName>
        <fullName evidence="3">Methyltransferase type 11</fullName>
    </submittedName>
</protein>
<sequence>MRQSPIKASLIRAALLGALVIPAGACNAQADQGTSEPAAAADSSSALAAALAAPTRTPANVARDRYRHPAETLAFFGVDPGDTVVELWPGGGWYTEVLAPYLAASGKLYVVPSLGRSAETIAKKIASAPVYSQVTVAPLDPGKQPSPVPAGSADAVLTFRNVHNWLGSENNTPIADAVFAEAFRVLKPGGTLGVVEHRLPEDADAAREKQSGYVKASTVKALAEKAGFRFVEASEINANPKDTHDHPGGVWALPPTYTNKDADRAKYEAIGESDRMTLKFVKPE</sequence>
<dbReference type="AlphaFoldDB" id="A0A2U2J014"/>
<organism evidence="3 4">
    <name type="scientific">Allosphingosinicella humi</name>
    <dbReference type="NCBI Taxonomy" id="2068657"/>
    <lineage>
        <taxon>Bacteria</taxon>
        <taxon>Pseudomonadati</taxon>
        <taxon>Pseudomonadota</taxon>
        <taxon>Alphaproteobacteria</taxon>
        <taxon>Sphingomonadales</taxon>
        <taxon>Sphingomonadaceae</taxon>
        <taxon>Allosphingosinicella</taxon>
    </lineage>
</organism>
<evidence type="ECO:0000256" key="1">
    <source>
        <dbReference type="SAM" id="SignalP"/>
    </source>
</evidence>
<dbReference type="OrthoDB" id="9801692at2"/>
<name>A0A2U2J014_9SPHN</name>
<feature type="domain" description="Methyltransferase type 11" evidence="2">
    <location>
        <begin position="90"/>
        <end position="192"/>
    </location>
</feature>
<dbReference type="EMBL" id="QFFF01000001">
    <property type="protein sequence ID" value="PWG01675.1"/>
    <property type="molecule type" value="Genomic_DNA"/>
</dbReference>
<keyword evidence="3" id="KW-0808">Transferase</keyword>
<dbReference type="InterPro" id="IPR029063">
    <property type="entry name" value="SAM-dependent_MTases_sf"/>
</dbReference>
<feature type="signal peptide" evidence="1">
    <location>
        <begin position="1"/>
        <end position="30"/>
    </location>
</feature>